<evidence type="ECO:0000256" key="2">
    <source>
        <dbReference type="ARBA" id="ARBA00022692"/>
    </source>
</evidence>
<dbReference type="CDD" id="cd06261">
    <property type="entry name" value="TM_PBP2"/>
    <property type="match status" value="1"/>
</dbReference>
<dbReference type="PANTHER" id="PTHR43470:SF6">
    <property type="entry name" value="PHOSPHATE TRANSPORT SYSTEM PERMEASE PROTEIN PSTA"/>
    <property type="match status" value="1"/>
</dbReference>
<dbReference type="PROSITE" id="PS50928">
    <property type="entry name" value="ABC_TM1"/>
    <property type="match status" value="1"/>
</dbReference>
<feature type="transmembrane region" description="Helical" evidence="5">
    <location>
        <begin position="218"/>
        <end position="239"/>
    </location>
</feature>
<feature type="transmembrane region" description="Helical" evidence="5">
    <location>
        <begin position="12"/>
        <end position="40"/>
    </location>
</feature>
<protein>
    <submittedName>
        <fullName evidence="7">PstA family ABC transporter permease</fullName>
    </submittedName>
</protein>
<dbReference type="InterPro" id="IPR000515">
    <property type="entry name" value="MetI-like"/>
</dbReference>
<evidence type="ECO:0000313" key="7">
    <source>
        <dbReference type="EMBL" id="MFC4821464.1"/>
    </source>
</evidence>
<evidence type="ECO:0000256" key="5">
    <source>
        <dbReference type="RuleBase" id="RU363032"/>
    </source>
</evidence>
<reference evidence="8" key="1">
    <citation type="journal article" date="2019" name="Int. J. Syst. Evol. Microbiol.">
        <title>The Global Catalogue of Microorganisms (GCM) 10K type strain sequencing project: providing services to taxonomists for standard genome sequencing and annotation.</title>
        <authorList>
            <consortium name="The Broad Institute Genomics Platform"/>
            <consortium name="The Broad Institute Genome Sequencing Center for Infectious Disease"/>
            <person name="Wu L."/>
            <person name="Ma J."/>
        </authorList>
    </citation>
    <scope>NUCLEOTIDE SEQUENCE [LARGE SCALE GENOMIC DNA]</scope>
    <source>
        <strain evidence="8">CCUG 30340</strain>
    </source>
</reference>
<feature type="transmembrane region" description="Helical" evidence="5">
    <location>
        <begin position="171"/>
        <end position="197"/>
    </location>
</feature>
<evidence type="ECO:0000259" key="6">
    <source>
        <dbReference type="PROSITE" id="PS50928"/>
    </source>
</evidence>
<dbReference type="RefSeq" id="WP_380021742.1">
    <property type="nucleotide sequence ID" value="NZ_JBHSHD010000010.1"/>
</dbReference>
<dbReference type="EMBL" id="JBHSHD010000010">
    <property type="protein sequence ID" value="MFC4821464.1"/>
    <property type="molecule type" value="Genomic_DNA"/>
</dbReference>
<evidence type="ECO:0000313" key="8">
    <source>
        <dbReference type="Proteomes" id="UP001595886"/>
    </source>
</evidence>
<feature type="transmembrane region" description="Helical" evidence="5">
    <location>
        <begin position="259"/>
        <end position="277"/>
    </location>
</feature>
<dbReference type="InterPro" id="IPR035906">
    <property type="entry name" value="MetI-like_sf"/>
</dbReference>
<comment type="caution">
    <text evidence="7">The sequence shown here is derived from an EMBL/GenBank/DDBJ whole genome shotgun (WGS) entry which is preliminary data.</text>
</comment>
<evidence type="ECO:0000256" key="1">
    <source>
        <dbReference type="ARBA" id="ARBA00004651"/>
    </source>
</evidence>
<feature type="transmembrane region" description="Helical" evidence="5">
    <location>
        <begin position="383"/>
        <end position="405"/>
    </location>
</feature>
<keyword evidence="2 5" id="KW-0812">Transmembrane</keyword>
<name>A0ABV9R111_9GAMM</name>
<feature type="domain" description="ABC transmembrane type-1" evidence="6">
    <location>
        <begin position="172"/>
        <end position="402"/>
    </location>
</feature>
<gene>
    <name evidence="7" type="ORF">ACFO6Q_14110</name>
</gene>
<comment type="similarity">
    <text evidence="5">Belongs to the binding-protein-dependent transport system permease family.</text>
</comment>
<keyword evidence="8" id="KW-1185">Reference proteome</keyword>
<accession>A0ABV9R111</accession>
<dbReference type="Proteomes" id="UP001595886">
    <property type="component" value="Unassembled WGS sequence"/>
</dbReference>
<evidence type="ECO:0000256" key="4">
    <source>
        <dbReference type="ARBA" id="ARBA00023136"/>
    </source>
</evidence>
<dbReference type="SUPFAM" id="SSF161098">
    <property type="entry name" value="MetI-like"/>
    <property type="match status" value="1"/>
</dbReference>
<sequence>MRRRLDQAGTWLIAGCAAVALAVMLGLLGVLLGAGFAPFWPAPVSQLQLRDGSAPLGEIVAADAKALAIRTSELERIGGGYRRVAIEEIVARSQPADAVVVALDDGRRLYARGEADADALLAQAGGAAERTRLQPNALGFFARIDAFVREIGHFLGSAPVASNLAGGVLPALIGTVILVLLMSLVAMPLGVATAIYLHQRRGFGVRLVRGAINQLAGVPAVVYGVLGLGLFVHGIGAGIDRWFYADRLPLPTFGSGGLLWAALTLALLTLPVVVVSVEEGLSRIPSSLREGSLALGATRDETLWQLLLPAARPALLTGLVLAVARAAGAVAPLMLVGVVKIAPALPLDGTFPYLHPSQQFMHLGFAVYDAALASPDAIRGVPRAYACAGLLVAVVVALNLSAILLRNRLRHRYPALEN</sequence>
<dbReference type="Gene3D" id="1.10.3720.10">
    <property type="entry name" value="MetI-like"/>
    <property type="match status" value="1"/>
</dbReference>
<keyword evidence="5" id="KW-0813">Transport</keyword>
<keyword evidence="3 5" id="KW-1133">Transmembrane helix</keyword>
<proteinExistence type="inferred from homology"/>
<organism evidence="7 8">
    <name type="scientific">Dokdonella ginsengisoli</name>
    <dbReference type="NCBI Taxonomy" id="363846"/>
    <lineage>
        <taxon>Bacteria</taxon>
        <taxon>Pseudomonadati</taxon>
        <taxon>Pseudomonadota</taxon>
        <taxon>Gammaproteobacteria</taxon>
        <taxon>Lysobacterales</taxon>
        <taxon>Rhodanobacteraceae</taxon>
        <taxon>Dokdonella</taxon>
    </lineage>
</organism>
<keyword evidence="4 5" id="KW-0472">Membrane</keyword>
<dbReference type="Pfam" id="PF00528">
    <property type="entry name" value="BPD_transp_1"/>
    <property type="match status" value="1"/>
</dbReference>
<feature type="transmembrane region" description="Helical" evidence="5">
    <location>
        <begin position="314"/>
        <end position="339"/>
    </location>
</feature>
<evidence type="ECO:0000256" key="3">
    <source>
        <dbReference type="ARBA" id="ARBA00022989"/>
    </source>
</evidence>
<dbReference type="PANTHER" id="PTHR43470">
    <property type="entry name" value="PHOSPHATE TRANSPORT SYSTEM PERMEASE PROTEIN PSTA-RELATED"/>
    <property type="match status" value="1"/>
</dbReference>
<comment type="subcellular location">
    <subcellularLocation>
        <location evidence="1 5">Cell membrane</location>
        <topology evidence="1 5">Multi-pass membrane protein</topology>
    </subcellularLocation>
</comment>